<dbReference type="Gene3D" id="3.30.1660.10">
    <property type="entry name" value="Flavin-binding protein dodecin"/>
    <property type="match status" value="1"/>
</dbReference>
<dbReference type="AlphaFoldDB" id="A0A9W6ILP5"/>
<sequence>MAMLKVIEVLAESSEGWEDAARQAVAEAVSSVRNVRSIYIENFEATVEDDAISSFRVNAKISFVLDGRD</sequence>
<dbReference type="Pfam" id="PF07311">
    <property type="entry name" value="Dodecin"/>
    <property type="match status" value="1"/>
</dbReference>
<name>A0A9W6ILP5_9PROT</name>
<protein>
    <recommendedName>
        <fullName evidence="3">Dodecin domain-containing protein</fullName>
    </recommendedName>
</protein>
<dbReference type="EMBL" id="BSFE01000004">
    <property type="protein sequence ID" value="GLK52268.1"/>
    <property type="molecule type" value="Genomic_DNA"/>
</dbReference>
<reference evidence="1" key="1">
    <citation type="journal article" date="2014" name="Int. J. Syst. Evol. Microbiol.">
        <title>Complete genome sequence of Corynebacterium casei LMG S-19264T (=DSM 44701T), isolated from a smear-ripened cheese.</title>
        <authorList>
            <consortium name="US DOE Joint Genome Institute (JGI-PGF)"/>
            <person name="Walter F."/>
            <person name="Albersmeier A."/>
            <person name="Kalinowski J."/>
            <person name="Ruckert C."/>
        </authorList>
    </citation>
    <scope>NUCLEOTIDE SEQUENCE</scope>
    <source>
        <strain evidence="1">VKM B-1513</strain>
    </source>
</reference>
<evidence type="ECO:0000313" key="1">
    <source>
        <dbReference type="EMBL" id="GLK52268.1"/>
    </source>
</evidence>
<proteinExistence type="predicted"/>
<keyword evidence="2" id="KW-1185">Reference proteome</keyword>
<dbReference type="RefSeq" id="WP_271186637.1">
    <property type="nucleotide sequence ID" value="NZ_BSFE01000004.1"/>
</dbReference>
<dbReference type="SUPFAM" id="SSF89807">
    <property type="entry name" value="Dodecin-like"/>
    <property type="match status" value="1"/>
</dbReference>
<gene>
    <name evidence="1" type="ORF">GCM10017621_17760</name>
</gene>
<evidence type="ECO:0000313" key="2">
    <source>
        <dbReference type="Proteomes" id="UP001143486"/>
    </source>
</evidence>
<comment type="caution">
    <text evidence="1">The sequence shown here is derived from an EMBL/GenBank/DDBJ whole genome shotgun (WGS) entry which is preliminary data.</text>
</comment>
<evidence type="ECO:0008006" key="3">
    <source>
        <dbReference type="Google" id="ProtNLM"/>
    </source>
</evidence>
<accession>A0A9W6ILP5</accession>
<dbReference type="InterPro" id="IPR036694">
    <property type="entry name" value="Dodecin-like_sf"/>
</dbReference>
<dbReference type="Proteomes" id="UP001143486">
    <property type="component" value="Unassembled WGS sequence"/>
</dbReference>
<dbReference type="InterPro" id="IPR025543">
    <property type="entry name" value="Dodecin-like"/>
</dbReference>
<organism evidence="1 2">
    <name type="scientific">Maricaulis virginensis</name>
    <dbReference type="NCBI Taxonomy" id="144022"/>
    <lineage>
        <taxon>Bacteria</taxon>
        <taxon>Pseudomonadati</taxon>
        <taxon>Pseudomonadota</taxon>
        <taxon>Alphaproteobacteria</taxon>
        <taxon>Maricaulales</taxon>
        <taxon>Maricaulaceae</taxon>
        <taxon>Maricaulis</taxon>
    </lineage>
</organism>
<reference evidence="1" key="2">
    <citation type="submission" date="2023-01" db="EMBL/GenBank/DDBJ databases">
        <authorList>
            <person name="Sun Q."/>
            <person name="Evtushenko L."/>
        </authorList>
    </citation>
    <scope>NUCLEOTIDE SEQUENCE</scope>
    <source>
        <strain evidence="1">VKM B-1513</strain>
    </source>
</reference>
<dbReference type="InterPro" id="IPR009923">
    <property type="entry name" value="Dodecin"/>
</dbReference>